<sequence length="438" mass="49465">MISSRFGWDQKSNISIISSIVFFIVYLIILIVVLFVLLKNIWFAVYIENDDNGNGIFNTITTTNNNGNYNNNKNNNNNQIKYGQINPASLSNYLQNKNIEIFPITFAGKSLDKNVIFTDPFLYFALINSTFFKNYNLLNGNNSFSLEKPSSSSFNKEIILPQPPKKMTAFTIPYRSLVFNKNYKLTEKEIVSYNTENNNKNDTTTTINNNNNNENNKNDTTTTTINNNENNNPYVATMNCTRRPPVTSVVLYQYPNNTQDDTTEALMCDCSDHYHLLEESKIFLLSNNNHPNFPNNDEIKIDSGPTAKMIFPFPGMTPITSSPATTLTSSGLYEPIIGSTLINRPGTLLLDINGPCTGLPDGLYDIIEVSNSFSINQNGNTNINEFDQKISRKDLNLFLNTHPNKYHELWLSNQHVKGDGITRPNQVICTSGIISRLD</sequence>
<feature type="transmembrane region" description="Helical" evidence="1">
    <location>
        <begin position="12"/>
        <end position="38"/>
    </location>
</feature>
<proteinExistence type="predicted"/>
<keyword evidence="1" id="KW-0472">Membrane</keyword>
<evidence type="ECO:0000313" key="2">
    <source>
        <dbReference type="EMBL" id="BDT62768.1"/>
    </source>
</evidence>
<evidence type="ECO:0000256" key="1">
    <source>
        <dbReference type="SAM" id="Phobius"/>
    </source>
</evidence>
<organism evidence="2">
    <name type="scientific">Metapenaeus joyneri majanivirus</name>
    <dbReference type="NCBI Taxonomy" id="2984280"/>
    <lineage>
        <taxon>Viruses</taxon>
        <taxon>Viruses incertae sedis</taxon>
        <taxon>Naldaviricetes</taxon>
        <taxon>Nimaviridae</taxon>
    </lineage>
</organism>
<keyword evidence="1" id="KW-0812">Transmembrane</keyword>
<name>A0A9C7F702_9VIRU</name>
<reference evidence="2" key="1">
    <citation type="submission" date="2022-10" db="EMBL/GenBank/DDBJ databases">
        <title>Genome sequences of endogenous nimaviruses in decapod crustaceans.</title>
        <authorList>
            <person name="Kawato S."/>
            <person name="Nozaki R."/>
            <person name="Kondo H."/>
            <person name="Hirono I."/>
        </authorList>
    </citation>
    <scope>NUCLEOTIDE SEQUENCE</scope>
    <source>
        <strain evidence="2">Tokushima2020</strain>
    </source>
</reference>
<protein>
    <submittedName>
        <fullName evidence="2">Wsv325-like protein</fullName>
    </submittedName>
</protein>
<accession>A0A9C7F702</accession>
<dbReference type="EMBL" id="LC738878">
    <property type="protein sequence ID" value="BDT62768.1"/>
    <property type="molecule type" value="Genomic_DNA"/>
</dbReference>
<keyword evidence="1" id="KW-1133">Transmembrane helix</keyword>